<dbReference type="PANTHER" id="PTHR21022:SF19">
    <property type="entry name" value="PREPHENATE DEHYDRATASE-RELATED"/>
    <property type="match status" value="1"/>
</dbReference>
<feature type="domain" description="Prephenate dehydratase" evidence="9">
    <location>
        <begin position="2"/>
        <end position="179"/>
    </location>
</feature>
<gene>
    <name evidence="11" type="primary">pheA</name>
    <name evidence="11" type="ORF">KHA93_20615</name>
</gene>
<keyword evidence="5" id="KW-0057">Aromatic amino acid biosynthesis</keyword>
<dbReference type="InterPro" id="IPR045865">
    <property type="entry name" value="ACT-like_dom_sf"/>
</dbReference>
<dbReference type="EC" id="4.2.1.51" evidence="2"/>
<dbReference type="Pfam" id="PF00800">
    <property type="entry name" value="PDT"/>
    <property type="match status" value="1"/>
</dbReference>
<evidence type="ECO:0000256" key="8">
    <source>
        <dbReference type="ARBA" id="ARBA00047848"/>
    </source>
</evidence>
<dbReference type="SUPFAM" id="SSF55021">
    <property type="entry name" value="ACT-like"/>
    <property type="match status" value="1"/>
</dbReference>
<evidence type="ECO:0000259" key="10">
    <source>
        <dbReference type="PROSITE" id="PS51671"/>
    </source>
</evidence>
<dbReference type="Proteomes" id="UP000682713">
    <property type="component" value="Unassembled WGS sequence"/>
</dbReference>
<dbReference type="GO" id="GO:0009094">
    <property type="term" value="P:L-phenylalanine biosynthetic process"/>
    <property type="evidence" value="ECO:0007669"/>
    <property type="project" value="UniProtKB-KW"/>
</dbReference>
<comment type="caution">
    <text evidence="11">The sequence shown here is derived from an EMBL/GenBank/DDBJ whole genome shotgun (WGS) entry which is preliminary data.</text>
</comment>
<evidence type="ECO:0000259" key="9">
    <source>
        <dbReference type="PROSITE" id="PS51171"/>
    </source>
</evidence>
<dbReference type="GO" id="GO:0004664">
    <property type="term" value="F:prephenate dehydratase activity"/>
    <property type="evidence" value="ECO:0007669"/>
    <property type="project" value="UniProtKB-EC"/>
</dbReference>
<proteinExistence type="predicted"/>
<keyword evidence="4" id="KW-0028">Amino-acid biosynthesis</keyword>
<dbReference type="InterPro" id="IPR001086">
    <property type="entry name" value="Preph_deHydtase"/>
</dbReference>
<dbReference type="SUPFAM" id="SSF53850">
    <property type="entry name" value="Periplasmic binding protein-like II"/>
    <property type="match status" value="1"/>
</dbReference>
<dbReference type="Gene3D" id="3.30.70.260">
    <property type="match status" value="1"/>
</dbReference>
<dbReference type="InterPro" id="IPR002912">
    <property type="entry name" value="ACT_dom"/>
</dbReference>
<dbReference type="GO" id="GO:0005737">
    <property type="term" value="C:cytoplasm"/>
    <property type="evidence" value="ECO:0007669"/>
    <property type="project" value="TreeGrafter"/>
</dbReference>
<dbReference type="PROSITE" id="PS51671">
    <property type="entry name" value="ACT"/>
    <property type="match status" value="1"/>
</dbReference>
<evidence type="ECO:0000256" key="6">
    <source>
        <dbReference type="ARBA" id="ARBA00023222"/>
    </source>
</evidence>
<dbReference type="CDD" id="cd13633">
    <property type="entry name" value="PBP2_Sa-PDT_like"/>
    <property type="match status" value="1"/>
</dbReference>
<protein>
    <recommendedName>
        <fullName evidence="3">Prephenate dehydratase</fullName>
        <ecNumber evidence="2">4.2.1.51</ecNumber>
    </recommendedName>
</protein>
<organism evidence="11 12">
    <name type="scientific">Lederbergia citrisecunda</name>
    <dbReference type="NCBI Taxonomy" id="2833583"/>
    <lineage>
        <taxon>Bacteria</taxon>
        <taxon>Bacillati</taxon>
        <taxon>Bacillota</taxon>
        <taxon>Bacilli</taxon>
        <taxon>Bacillales</taxon>
        <taxon>Bacillaceae</taxon>
        <taxon>Lederbergia</taxon>
    </lineage>
</organism>
<name>A0A942TTQ1_9BACI</name>
<accession>A0A942TTQ1</accession>
<evidence type="ECO:0000256" key="2">
    <source>
        <dbReference type="ARBA" id="ARBA00013147"/>
    </source>
</evidence>
<evidence type="ECO:0000256" key="1">
    <source>
        <dbReference type="ARBA" id="ARBA00004741"/>
    </source>
</evidence>
<dbReference type="CDD" id="cd04905">
    <property type="entry name" value="ACT_CM-PDT"/>
    <property type="match status" value="1"/>
</dbReference>
<evidence type="ECO:0000256" key="4">
    <source>
        <dbReference type="ARBA" id="ARBA00022605"/>
    </source>
</evidence>
<evidence type="ECO:0000313" key="12">
    <source>
        <dbReference type="Proteomes" id="UP000682713"/>
    </source>
</evidence>
<comment type="catalytic activity">
    <reaction evidence="8">
        <text>prephenate + H(+) = 3-phenylpyruvate + CO2 + H2O</text>
        <dbReference type="Rhea" id="RHEA:21648"/>
        <dbReference type="ChEBI" id="CHEBI:15377"/>
        <dbReference type="ChEBI" id="CHEBI:15378"/>
        <dbReference type="ChEBI" id="CHEBI:16526"/>
        <dbReference type="ChEBI" id="CHEBI:18005"/>
        <dbReference type="ChEBI" id="CHEBI:29934"/>
        <dbReference type="EC" id="4.2.1.51"/>
    </reaction>
</comment>
<dbReference type="PROSITE" id="PS51171">
    <property type="entry name" value="PREPHENATE_DEHYDR_3"/>
    <property type="match status" value="1"/>
</dbReference>
<comment type="pathway">
    <text evidence="1">Amino-acid biosynthesis; L-phenylalanine biosynthesis; phenylpyruvate from prephenate: step 1/1.</text>
</comment>
<sequence length="274" mass="30062">MKVGYLGPKGTFSEEAALRYFSNSENETIMYSTIFDVLEAVDEGEVDRGIVPIENAIEGTITMTTDGLINHDVWIEGEAVLPVRLHLLAVEGANLEDIKEIWSIPPALAQCRIFTKKMKAATKHFSSTSGAAEALSTSGRLDAGAVASELAAEIFGLEIAKRDIHDNNCNSTRFLILSKAPNGNIHETDKSMLLITPTEDRPGLLAIILNVFSSLDINLSWIESRPTKKKLGTYRFFIEAALGVHDSNLKKAVTILEAYGHEVRVLGSYKTRKL</sequence>
<keyword evidence="12" id="KW-1185">Reference proteome</keyword>
<dbReference type="Gene3D" id="3.40.190.10">
    <property type="entry name" value="Periplasmic binding protein-like II"/>
    <property type="match status" value="2"/>
</dbReference>
<evidence type="ECO:0000256" key="3">
    <source>
        <dbReference type="ARBA" id="ARBA00021872"/>
    </source>
</evidence>
<dbReference type="AlphaFoldDB" id="A0A942TTQ1"/>
<dbReference type="EMBL" id="JAGYPJ010000001">
    <property type="protein sequence ID" value="MBS4202014.1"/>
    <property type="molecule type" value="Genomic_DNA"/>
</dbReference>
<evidence type="ECO:0000313" key="11">
    <source>
        <dbReference type="EMBL" id="MBS4202014.1"/>
    </source>
</evidence>
<feature type="domain" description="ACT" evidence="10">
    <location>
        <begin position="193"/>
        <end position="270"/>
    </location>
</feature>
<evidence type="ECO:0000256" key="7">
    <source>
        <dbReference type="ARBA" id="ARBA00023239"/>
    </source>
</evidence>
<reference evidence="11 12" key="1">
    <citation type="submission" date="2021-05" db="EMBL/GenBank/DDBJ databases">
        <title>Novel Bacillus species.</title>
        <authorList>
            <person name="Liu G."/>
        </authorList>
    </citation>
    <scope>NUCLEOTIDE SEQUENCE [LARGE SCALE GENOMIC DNA]</scope>
    <source>
        <strain evidence="11 12">FJAT-49732</strain>
    </source>
</reference>
<keyword evidence="7 11" id="KW-0456">Lyase</keyword>
<dbReference type="Pfam" id="PF01842">
    <property type="entry name" value="ACT"/>
    <property type="match status" value="1"/>
</dbReference>
<evidence type="ECO:0000256" key="5">
    <source>
        <dbReference type="ARBA" id="ARBA00023141"/>
    </source>
</evidence>
<dbReference type="PANTHER" id="PTHR21022">
    <property type="entry name" value="PREPHENATE DEHYDRATASE P PROTEIN"/>
    <property type="match status" value="1"/>
</dbReference>
<keyword evidence="6" id="KW-0584">Phenylalanine biosynthesis</keyword>
<dbReference type="NCBIfam" id="NF008865">
    <property type="entry name" value="PRK11898.1"/>
    <property type="match status" value="1"/>
</dbReference>